<name>A0A127FAL9_STEDE</name>
<dbReference type="InterPro" id="IPR003593">
    <property type="entry name" value="AAA+_ATPase"/>
</dbReference>
<dbReference type="SMART" id="SM00240">
    <property type="entry name" value="FHA"/>
    <property type="match status" value="1"/>
</dbReference>
<evidence type="ECO:0000313" key="4">
    <source>
        <dbReference type="Proteomes" id="UP000070250"/>
    </source>
</evidence>
<organism evidence="3 4">
    <name type="scientific">Steroidobacter denitrificans</name>
    <dbReference type="NCBI Taxonomy" id="465721"/>
    <lineage>
        <taxon>Bacteria</taxon>
        <taxon>Pseudomonadati</taxon>
        <taxon>Pseudomonadota</taxon>
        <taxon>Gammaproteobacteria</taxon>
        <taxon>Steroidobacterales</taxon>
        <taxon>Steroidobacteraceae</taxon>
        <taxon>Steroidobacter</taxon>
    </lineage>
</organism>
<dbReference type="STRING" id="465721.ACG33_05960"/>
<dbReference type="InterPro" id="IPR049945">
    <property type="entry name" value="AAA_22"/>
</dbReference>
<dbReference type="Proteomes" id="UP000070250">
    <property type="component" value="Chromosome"/>
</dbReference>
<reference evidence="3 4" key="1">
    <citation type="submission" date="2015-06" db="EMBL/GenBank/DDBJ databases">
        <title>A Comprehensive Approach to Explore the Metabolic and Phylogenetic Diversity of Bacterial Steroid Degradation in the Environment: Testosterone as an Example.</title>
        <authorList>
            <person name="Yang F.-C."/>
            <person name="Chen Y.-L."/>
            <person name="Yu C.-P."/>
            <person name="Tang S.-L."/>
            <person name="Wang P.-H."/>
            <person name="Ismail W."/>
            <person name="Wang C.-H."/>
            <person name="Yang C.-Y."/>
            <person name="Chiang Y.-R."/>
        </authorList>
    </citation>
    <scope>NUCLEOTIDE SEQUENCE [LARGE SCALE GENOMIC DNA]</scope>
    <source>
        <strain evidence="3 4">DSM 18526</strain>
    </source>
</reference>
<dbReference type="EMBL" id="CP011971">
    <property type="protein sequence ID" value="AMN46648.1"/>
    <property type="molecule type" value="Genomic_DNA"/>
</dbReference>
<feature type="compositionally biased region" description="Basic and acidic residues" evidence="1">
    <location>
        <begin position="429"/>
        <end position="440"/>
    </location>
</feature>
<dbReference type="InterPro" id="IPR000253">
    <property type="entry name" value="FHA_dom"/>
</dbReference>
<dbReference type="Pfam" id="PF13401">
    <property type="entry name" value="AAA_22"/>
    <property type="match status" value="1"/>
</dbReference>
<dbReference type="SUPFAM" id="SSF49879">
    <property type="entry name" value="SMAD/FHA domain"/>
    <property type="match status" value="1"/>
</dbReference>
<dbReference type="PANTHER" id="PTHR35894">
    <property type="entry name" value="GENERAL SECRETION PATHWAY PROTEIN A-RELATED"/>
    <property type="match status" value="1"/>
</dbReference>
<dbReference type="AlphaFoldDB" id="A0A127FAL9"/>
<dbReference type="Pfam" id="PF00498">
    <property type="entry name" value="FHA"/>
    <property type="match status" value="1"/>
</dbReference>
<proteinExistence type="predicted"/>
<evidence type="ECO:0000313" key="3">
    <source>
        <dbReference type="EMBL" id="AMN46648.1"/>
    </source>
</evidence>
<dbReference type="Gene3D" id="3.40.50.300">
    <property type="entry name" value="P-loop containing nucleotide triphosphate hydrolases"/>
    <property type="match status" value="1"/>
</dbReference>
<dbReference type="PANTHER" id="PTHR35894:SF1">
    <property type="entry name" value="PHOSPHORIBULOKINASE _ URIDINE KINASE FAMILY"/>
    <property type="match status" value="1"/>
</dbReference>
<sequence length="450" mass="50434">MYLELFKLHELPFRLTPDPTFLYLSKHHARAKAYMESTIWFTDGFVVITGEIGSGKTTLIETFLKELEKDVVVAQINQTQVSAIEFLQSVLVQFGFQPFRMRKAELLATLNEFLVEQYANGRRVLLIVDEAQNLSNKVLEEIRLLSGVETTKEKVLRIILAGQPELNDKLNSPTLIQLAQRIRLRFHLTPLSMSDTSAYIQHRLEVAGSQGRQIFDPDTFGLIYRYTGGIPRLINTLADTSMMAAYAQDRDAVGMEDVQAAIEELQWVEYADRSVRMPAFSGTAIGTGIGMPAERRVVLGRILVGVNGQTIAERELTPGRFIIGRTPDNDLQIDSKYISRHHAQIITSMHTSVLEDLNSTNGIYVRAKRVRRRMLNDGDVVQIGQHEIMYFDDRMARTRIPLGDGEDDAVPLLRPGSGDADDAGLPENPAHRCDESHAAEDPADLSAAQE</sequence>
<dbReference type="PROSITE" id="PS50006">
    <property type="entry name" value="FHA_DOMAIN"/>
    <property type="match status" value="1"/>
</dbReference>
<dbReference type="InterPro" id="IPR052026">
    <property type="entry name" value="ExeA_AAA_ATPase_DNA-bind"/>
</dbReference>
<feature type="domain" description="FHA" evidence="2">
    <location>
        <begin position="321"/>
        <end position="370"/>
    </location>
</feature>
<dbReference type="InterPro" id="IPR027417">
    <property type="entry name" value="P-loop_NTPase"/>
</dbReference>
<feature type="region of interest" description="Disordered" evidence="1">
    <location>
        <begin position="402"/>
        <end position="450"/>
    </location>
</feature>
<gene>
    <name evidence="3" type="ORF">ACG33_05960</name>
</gene>
<dbReference type="Gene3D" id="2.60.200.20">
    <property type="match status" value="1"/>
</dbReference>
<protein>
    <recommendedName>
        <fullName evidence="2">FHA domain-containing protein</fullName>
    </recommendedName>
</protein>
<accession>A0A127FAL9</accession>
<dbReference type="SUPFAM" id="SSF52540">
    <property type="entry name" value="P-loop containing nucleoside triphosphate hydrolases"/>
    <property type="match status" value="1"/>
</dbReference>
<keyword evidence="4" id="KW-1185">Reference proteome</keyword>
<dbReference type="CDD" id="cd00060">
    <property type="entry name" value="FHA"/>
    <property type="match status" value="1"/>
</dbReference>
<dbReference type="GO" id="GO:0016887">
    <property type="term" value="F:ATP hydrolysis activity"/>
    <property type="evidence" value="ECO:0007669"/>
    <property type="project" value="InterPro"/>
</dbReference>
<dbReference type="KEGG" id="sdf:ACG33_05960"/>
<evidence type="ECO:0000259" key="2">
    <source>
        <dbReference type="PROSITE" id="PS50006"/>
    </source>
</evidence>
<dbReference type="SMART" id="SM00382">
    <property type="entry name" value="AAA"/>
    <property type="match status" value="1"/>
</dbReference>
<dbReference type="RefSeq" id="WP_066919543.1">
    <property type="nucleotide sequence ID" value="NZ_CP011971.1"/>
</dbReference>
<dbReference type="InterPro" id="IPR008984">
    <property type="entry name" value="SMAD_FHA_dom_sf"/>
</dbReference>
<dbReference type="OrthoDB" id="9780149at2"/>
<evidence type="ECO:0000256" key="1">
    <source>
        <dbReference type="SAM" id="MobiDB-lite"/>
    </source>
</evidence>